<evidence type="ECO:0000256" key="4">
    <source>
        <dbReference type="ARBA" id="ARBA00022490"/>
    </source>
</evidence>
<dbReference type="Pfam" id="PF02631">
    <property type="entry name" value="RecX_HTH2"/>
    <property type="match status" value="1"/>
</dbReference>
<comment type="similarity">
    <text evidence="2 5">Belongs to the RecX family.</text>
</comment>
<proteinExistence type="inferred from homology"/>
<evidence type="ECO:0000259" key="7">
    <source>
        <dbReference type="Pfam" id="PF02631"/>
    </source>
</evidence>
<comment type="function">
    <text evidence="5">Modulates RecA activity.</text>
</comment>
<gene>
    <name evidence="5" type="primary">recX</name>
    <name evidence="9" type="ORF">ACFQ04_19200</name>
</gene>
<evidence type="ECO:0000256" key="5">
    <source>
        <dbReference type="HAMAP-Rule" id="MF_01114"/>
    </source>
</evidence>
<evidence type="ECO:0000313" key="9">
    <source>
        <dbReference type="EMBL" id="MFD0927871.1"/>
    </source>
</evidence>
<evidence type="ECO:0000256" key="3">
    <source>
        <dbReference type="ARBA" id="ARBA00018111"/>
    </source>
</evidence>
<dbReference type="HAMAP" id="MF_01114">
    <property type="entry name" value="RecX"/>
    <property type="match status" value="1"/>
</dbReference>
<dbReference type="InterPro" id="IPR036388">
    <property type="entry name" value="WH-like_DNA-bd_sf"/>
</dbReference>
<dbReference type="Gene3D" id="1.10.10.10">
    <property type="entry name" value="Winged helix-like DNA-binding domain superfamily/Winged helix DNA-binding domain"/>
    <property type="match status" value="2"/>
</dbReference>
<feature type="region of interest" description="Disordered" evidence="6">
    <location>
        <begin position="1"/>
        <end position="57"/>
    </location>
</feature>
<organism evidence="9 10">
    <name type="scientific">Williamsia deligens</name>
    <dbReference type="NCBI Taxonomy" id="321325"/>
    <lineage>
        <taxon>Bacteria</taxon>
        <taxon>Bacillati</taxon>
        <taxon>Actinomycetota</taxon>
        <taxon>Actinomycetes</taxon>
        <taxon>Mycobacteriales</taxon>
        <taxon>Nocardiaceae</taxon>
        <taxon>Williamsia</taxon>
    </lineage>
</organism>
<evidence type="ECO:0000256" key="1">
    <source>
        <dbReference type="ARBA" id="ARBA00004496"/>
    </source>
</evidence>
<dbReference type="InterPro" id="IPR053924">
    <property type="entry name" value="RecX_HTH_2nd"/>
</dbReference>
<comment type="subcellular location">
    <subcellularLocation>
        <location evidence="1 5">Cytoplasm</location>
    </subcellularLocation>
</comment>
<accession>A0ABW3GBI4</accession>
<keyword evidence="10" id="KW-1185">Reference proteome</keyword>
<protein>
    <recommendedName>
        <fullName evidence="3 5">Regulatory protein RecX</fullName>
    </recommendedName>
</protein>
<dbReference type="Pfam" id="PF21982">
    <property type="entry name" value="RecX_HTH1"/>
    <property type="match status" value="1"/>
</dbReference>
<dbReference type="InterPro" id="IPR003783">
    <property type="entry name" value="Regulatory_RecX"/>
</dbReference>
<reference evidence="10" key="1">
    <citation type="journal article" date="2019" name="Int. J. Syst. Evol. Microbiol.">
        <title>The Global Catalogue of Microorganisms (GCM) 10K type strain sequencing project: providing services to taxonomists for standard genome sequencing and annotation.</title>
        <authorList>
            <consortium name="The Broad Institute Genomics Platform"/>
            <consortium name="The Broad Institute Genome Sequencing Center for Infectious Disease"/>
            <person name="Wu L."/>
            <person name="Ma J."/>
        </authorList>
    </citation>
    <scope>NUCLEOTIDE SEQUENCE [LARGE SCALE GENOMIC DNA]</scope>
    <source>
        <strain evidence="10">CCUG 50873</strain>
    </source>
</reference>
<dbReference type="EMBL" id="JBHTIL010000006">
    <property type="protein sequence ID" value="MFD0927871.1"/>
    <property type="molecule type" value="Genomic_DNA"/>
</dbReference>
<evidence type="ECO:0000313" key="10">
    <source>
        <dbReference type="Proteomes" id="UP001597068"/>
    </source>
</evidence>
<evidence type="ECO:0000259" key="8">
    <source>
        <dbReference type="Pfam" id="PF21982"/>
    </source>
</evidence>
<feature type="compositionally biased region" description="Basic and acidic residues" evidence="6">
    <location>
        <begin position="1"/>
        <end position="22"/>
    </location>
</feature>
<evidence type="ECO:0000256" key="6">
    <source>
        <dbReference type="SAM" id="MobiDB-lite"/>
    </source>
</evidence>
<comment type="caution">
    <text evidence="9">The sequence shown here is derived from an EMBL/GenBank/DDBJ whole genome shotgun (WGS) entry which is preliminary data.</text>
</comment>
<keyword evidence="4 5" id="KW-0963">Cytoplasm</keyword>
<dbReference type="RefSeq" id="WP_253648328.1">
    <property type="nucleotide sequence ID" value="NZ_BAAAMO010000001.1"/>
</dbReference>
<dbReference type="PANTHER" id="PTHR33602">
    <property type="entry name" value="REGULATORY PROTEIN RECX FAMILY PROTEIN"/>
    <property type="match status" value="1"/>
</dbReference>
<dbReference type="InterPro" id="IPR053926">
    <property type="entry name" value="RecX_HTH_1st"/>
</dbReference>
<feature type="domain" description="RecX first three-helical" evidence="8">
    <location>
        <begin position="58"/>
        <end position="97"/>
    </location>
</feature>
<evidence type="ECO:0000256" key="2">
    <source>
        <dbReference type="ARBA" id="ARBA00009695"/>
    </source>
</evidence>
<dbReference type="Proteomes" id="UP001597068">
    <property type="component" value="Unassembled WGS sequence"/>
</dbReference>
<name>A0ABW3GBI4_9NOCA</name>
<feature type="domain" description="RecX second three-helical" evidence="7">
    <location>
        <begin position="104"/>
        <end position="145"/>
    </location>
</feature>
<sequence>MDPHTVDRLRAAADEIVSRPRVEPSGSARGRDRLDDPTSTPTRSRGGAGGKDADGPSAWDSALRLLGVRARSRSELRTRLLDKEFPPADVDRTLERLAEFGLLDDAEFARQWVESRHRTQGRGRIALRNELRTKGVDPAVAESALALVDDEDERARAEDLLARKVGSLTADDVADRGDRDRHTRRLVAMLARKGYPAGLAFDLVRSALDDLA</sequence>
<dbReference type="PANTHER" id="PTHR33602:SF1">
    <property type="entry name" value="REGULATORY PROTEIN RECX FAMILY PROTEIN"/>
    <property type="match status" value="1"/>
</dbReference>